<evidence type="ECO:0000256" key="1">
    <source>
        <dbReference type="SAM" id="SignalP"/>
    </source>
</evidence>
<dbReference type="AlphaFoldDB" id="A0A7V3VU70"/>
<dbReference type="SUPFAM" id="SSF50998">
    <property type="entry name" value="Quinoprotein alcohol dehydrogenase-like"/>
    <property type="match status" value="1"/>
</dbReference>
<dbReference type="Gene3D" id="2.130.10.10">
    <property type="entry name" value="YVTN repeat-like/Quinoprotein amine dehydrogenase"/>
    <property type="match status" value="1"/>
</dbReference>
<gene>
    <name evidence="2" type="ORF">ENX68_04625</name>
</gene>
<dbReference type="PANTHER" id="PTHR42754">
    <property type="entry name" value="ENDOGLUCANASE"/>
    <property type="match status" value="1"/>
</dbReference>
<feature type="signal peptide" evidence="1">
    <location>
        <begin position="1"/>
        <end position="23"/>
    </location>
</feature>
<reference evidence="2" key="1">
    <citation type="journal article" date="2020" name="mSystems">
        <title>Genome- and Community-Level Interaction Insights into Carbon Utilization and Element Cycling Functions of Hydrothermarchaeota in Hydrothermal Sediment.</title>
        <authorList>
            <person name="Zhou Z."/>
            <person name="Liu Y."/>
            <person name="Xu W."/>
            <person name="Pan J."/>
            <person name="Luo Z.H."/>
            <person name="Li M."/>
        </authorList>
    </citation>
    <scope>NUCLEOTIDE SEQUENCE [LARGE SCALE GENOMIC DNA]</scope>
    <source>
        <strain evidence="2">SpSt-961</strain>
    </source>
</reference>
<evidence type="ECO:0000313" key="2">
    <source>
        <dbReference type="EMBL" id="HGE78267.1"/>
    </source>
</evidence>
<accession>A0A7V3VU70</accession>
<dbReference type="PANTHER" id="PTHR42754:SF1">
    <property type="entry name" value="LIPOPROTEIN"/>
    <property type="match status" value="1"/>
</dbReference>
<protein>
    <submittedName>
        <fullName evidence="2">T9SS type A sorting domain-containing protein</fullName>
    </submittedName>
</protein>
<dbReference type="NCBIfam" id="TIGR04183">
    <property type="entry name" value="Por_Secre_tail"/>
    <property type="match status" value="1"/>
</dbReference>
<sequence>MRTFYTVSILSFGIICFRTSLFAQGPDTLWTRKYDYQLIDWANKVLETTDHGYLLVGQTCTYGNNAYLIIKTDHSGYPLWSKIYEWIVGSYWEEAWGAVETPDGGYIIVGSSEYIPMMMKLDANGDSVWSKPLPFSAKDIQKTLDGNYIITGGAGAYLWLAKISETGDTIWTKKYGGNGTYTGYQVRACSDGGYIIGGALYSGGTSRNLIKTNANGDTLWTKDLGSNEYTAVRPTPDGGYIATAYYNLDAHIVKTDASGNILWSVTYGGGETDVAYSVDETHDGCYVAFGETGSFGAGGYDAFIVKVKPDGNIIWTKTYGDAGHDEGWYGICTSDSGYIITGCYSPNGLSGDVFLIKTVPDITGVAERQNLLKDKGLLSLFINPVVNGEIDFTYNLLRNKEIKISLYNSLGQEAKLLFKGVTTPGNHRIRERLDIPAGIYFLKLAAGRDCVIKKLVVVK</sequence>
<dbReference type="InterPro" id="IPR015943">
    <property type="entry name" value="WD40/YVTN_repeat-like_dom_sf"/>
</dbReference>
<feature type="chain" id="PRO_5030758309" evidence="1">
    <location>
        <begin position="24"/>
        <end position="459"/>
    </location>
</feature>
<proteinExistence type="predicted"/>
<comment type="caution">
    <text evidence="2">The sequence shown here is derived from an EMBL/GenBank/DDBJ whole genome shotgun (WGS) entry which is preliminary data.</text>
</comment>
<name>A0A7V3VU70_UNCW3</name>
<organism evidence="2">
    <name type="scientific">candidate division WOR-3 bacterium</name>
    <dbReference type="NCBI Taxonomy" id="2052148"/>
    <lineage>
        <taxon>Bacteria</taxon>
        <taxon>Bacteria division WOR-3</taxon>
    </lineage>
</organism>
<dbReference type="InterPro" id="IPR026444">
    <property type="entry name" value="Secre_tail"/>
</dbReference>
<dbReference type="EMBL" id="DTOZ01000126">
    <property type="protein sequence ID" value="HGE78267.1"/>
    <property type="molecule type" value="Genomic_DNA"/>
</dbReference>
<dbReference type="InterPro" id="IPR011047">
    <property type="entry name" value="Quinoprotein_ADH-like_sf"/>
</dbReference>
<keyword evidence="1" id="KW-0732">Signal</keyword>